<proteinExistence type="predicted"/>
<accession>A0A2S9VFZ8</accession>
<sequence length="238" mass="26502">MSDKQKHRVVRLPATTCDKAMEKEQLLLEQVKQGDFNQALLLWRCTAPAIVLPAGRKWQKTEPLSEWLAQRGWDILQRRSGGSPVPQSPAMLNIAHMYTLTATQSYSVKGAYQQLCDNLLAFFAALDISADIHATEYAYCDGDYNLNINGQKIVGTAQRVLTAPGGRRIVLAHACLLIDDVLESIIPPVNACNEFNNIPDRVKLNAHTCLNRHLADSLTTDELFSGLIRAFSRHTVFS</sequence>
<dbReference type="InterPro" id="IPR004143">
    <property type="entry name" value="BPL_LPL_catalytic"/>
</dbReference>
<keyword evidence="2" id="KW-0436">Ligase</keyword>
<dbReference type="OrthoDB" id="7364083at2"/>
<feature type="domain" description="BPL/LPL catalytic" evidence="1">
    <location>
        <begin position="34"/>
        <end position="238"/>
    </location>
</feature>
<dbReference type="Gene3D" id="3.30.930.10">
    <property type="entry name" value="Bira Bifunctional Protein, Domain 2"/>
    <property type="match status" value="1"/>
</dbReference>
<dbReference type="PANTHER" id="PTHR43679">
    <property type="entry name" value="OCTANOYLTRANSFERASE LIPM-RELATED"/>
    <property type="match status" value="1"/>
</dbReference>
<dbReference type="PROSITE" id="PS51733">
    <property type="entry name" value="BPL_LPL_CATALYTIC"/>
    <property type="match status" value="1"/>
</dbReference>
<gene>
    <name evidence="2" type="ORF">C6Y40_01405</name>
</gene>
<dbReference type="EMBL" id="PVNP01000012">
    <property type="protein sequence ID" value="PRO75369.1"/>
    <property type="molecule type" value="Genomic_DNA"/>
</dbReference>
<dbReference type="InterPro" id="IPR045864">
    <property type="entry name" value="aa-tRNA-synth_II/BPL/LPL"/>
</dbReference>
<name>A0A2S9VFZ8_9ALTE</name>
<keyword evidence="3" id="KW-1185">Reference proteome</keyword>
<protein>
    <submittedName>
        <fullName evidence="2">Lipoate--protein ligase</fullName>
    </submittedName>
</protein>
<dbReference type="GO" id="GO:0016874">
    <property type="term" value="F:ligase activity"/>
    <property type="evidence" value="ECO:0007669"/>
    <property type="project" value="UniProtKB-KW"/>
</dbReference>
<evidence type="ECO:0000313" key="3">
    <source>
        <dbReference type="Proteomes" id="UP000238949"/>
    </source>
</evidence>
<dbReference type="AlphaFoldDB" id="A0A2S9VFZ8"/>
<dbReference type="Pfam" id="PF21948">
    <property type="entry name" value="LplA-B_cat"/>
    <property type="match status" value="1"/>
</dbReference>
<dbReference type="SUPFAM" id="SSF55681">
    <property type="entry name" value="Class II aaRS and biotin synthetases"/>
    <property type="match status" value="1"/>
</dbReference>
<comment type="caution">
    <text evidence="2">The sequence shown here is derived from an EMBL/GenBank/DDBJ whole genome shotgun (WGS) entry which is preliminary data.</text>
</comment>
<dbReference type="RefSeq" id="WP_105932982.1">
    <property type="nucleotide sequence ID" value="NZ_PVNP01000012.1"/>
</dbReference>
<reference evidence="3" key="1">
    <citation type="journal article" date="2020" name="Int. J. Syst. Evol. Microbiol.">
        <title>Alteromonas alba sp. nov., a marine bacterium isolated from the seawater of the West Pacific Ocean.</title>
        <authorList>
            <person name="Sun C."/>
            <person name="Wu Y.-H."/>
            <person name="Xamxidin M."/>
            <person name="Cheng H."/>
            <person name="Xu X.-W."/>
        </authorList>
    </citation>
    <scope>NUCLEOTIDE SEQUENCE [LARGE SCALE GENOMIC DNA]</scope>
    <source>
        <strain evidence="3">190</strain>
    </source>
</reference>
<dbReference type="PANTHER" id="PTHR43679:SF2">
    <property type="entry name" value="OCTANOYL-[GCVH]:PROTEIN N-OCTANOYLTRANSFERASE"/>
    <property type="match status" value="1"/>
</dbReference>
<organism evidence="2 3">
    <name type="scientific">Alteromonas alba</name>
    <dbReference type="NCBI Taxonomy" id="2079529"/>
    <lineage>
        <taxon>Bacteria</taxon>
        <taxon>Pseudomonadati</taxon>
        <taxon>Pseudomonadota</taxon>
        <taxon>Gammaproteobacteria</taxon>
        <taxon>Alteromonadales</taxon>
        <taxon>Alteromonadaceae</taxon>
        <taxon>Alteromonas/Salinimonas group</taxon>
        <taxon>Alteromonas</taxon>
    </lineage>
</organism>
<dbReference type="InterPro" id="IPR050664">
    <property type="entry name" value="Octanoyltrans_LipM/LipL"/>
</dbReference>
<dbReference type="Proteomes" id="UP000238949">
    <property type="component" value="Unassembled WGS sequence"/>
</dbReference>
<evidence type="ECO:0000259" key="1">
    <source>
        <dbReference type="PROSITE" id="PS51733"/>
    </source>
</evidence>
<evidence type="ECO:0000313" key="2">
    <source>
        <dbReference type="EMBL" id="PRO75369.1"/>
    </source>
</evidence>